<dbReference type="AlphaFoldDB" id="A0A9D9EH06"/>
<feature type="signal peptide" evidence="1">
    <location>
        <begin position="1"/>
        <end position="21"/>
    </location>
</feature>
<keyword evidence="1" id="KW-0732">Signal</keyword>
<dbReference type="Proteomes" id="UP000823637">
    <property type="component" value="Unassembled WGS sequence"/>
</dbReference>
<accession>A0A9D9EH06</accession>
<name>A0A9D9EH06_9BACT</name>
<sequence>MRKFCKLFFFLCLSVAVVSCCEDMESSVSGTWAVSAYDECGRYQTVSDISQDETLYSDYADLPVPVWHFPGLYLELSDGKGIIKVTTRSGVVEELQGVSMTYKVDKYNKNIKFVLTRHFEEDTQNFVYDGYLEENTGRLIIEFFSKEEVNSAVYFSRI</sequence>
<gene>
    <name evidence="2" type="ORF">IAC32_06480</name>
</gene>
<protein>
    <recommendedName>
        <fullName evidence="4">Lipocalin-like domain-containing protein</fullName>
    </recommendedName>
</protein>
<evidence type="ECO:0000313" key="3">
    <source>
        <dbReference type="Proteomes" id="UP000823637"/>
    </source>
</evidence>
<comment type="caution">
    <text evidence="2">The sequence shown here is derived from an EMBL/GenBank/DDBJ whole genome shotgun (WGS) entry which is preliminary data.</text>
</comment>
<evidence type="ECO:0000256" key="1">
    <source>
        <dbReference type="SAM" id="SignalP"/>
    </source>
</evidence>
<proteinExistence type="predicted"/>
<reference evidence="2" key="2">
    <citation type="journal article" date="2021" name="PeerJ">
        <title>Extensive microbial diversity within the chicken gut microbiome revealed by metagenomics and culture.</title>
        <authorList>
            <person name="Gilroy R."/>
            <person name="Ravi A."/>
            <person name="Getino M."/>
            <person name="Pursley I."/>
            <person name="Horton D.L."/>
            <person name="Alikhan N.F."/>
            <person name="Baker D."/>
            <person name="Gharbi K."/>
            <person name="Hall N."/>
            <person name="Watson M."/>
            <person name="Adriaenssens E.M."/>
            <person name="Foster-Nyarko E."/>
            <person name="Jarju S."/>
            <person name="Secka A."/>
            <person name="Antonio M."/>
            <person name="Oren A."/>
            <person name="Chaudhuri R.R."/>
            <person name="La Ragione R."/>
            <person name="Hildebrand F."/>
            <person name="Pallen M.J."/>
        </authorList>
    </citation>
    <scope>NUCLEOTIDE SEQUENCE</scope>
    <source>
        <strain evidence="2">D3-1215</strain>
    </source>
</reference>
<evidence type="ECO:0000313" key="2">
    <source>
        <dbReference type="EMBL" id="MBO8447373.1"/>
    </source>
</evidence>
<dbReference type="PROSITE" id="PS51257">
    <property type="entry name" value="PROKAR_LIPOPROTEIN"/>
    <property type="match status" value="1"/>
</dbReference>
<dbReference type="EMBL" id="JADIMR010000095">
    <property type="protein sequence ID" value="MBO8447373.1"/>
    <property type="molecule type" value="Genomic_DNA"/>
</dbReference>
<evidence type="ECO:0008006" key="4">
    <source>
        <dbReference type="Google" id="ProtNLM"/>
    </source>
</evidence>
<reference evidence="2" key="1">
    <citation type="submission" date="2020-10" db="EMBL/GenBank/DDBJ databases">
        <authorList>
            <person name="Gilroy R."/>
        </authorList>
    </citation>
    <scope>NUCLEOTIDE SEQUENCE</scope>
    <source>
        <strain evidence="2">D3-1215</strain>
    </source>
</reference>
<organism evidence="2 3">
    <name type="scientific">Candidatus Enterocola intestinipullorum</name>
    <dbReference type="NCBI Taxonomy" id="2840783"/>
    <lineage>
        <taxon>Bacteria</taxon>
        <taxon>Pseudomonadati</taxon>
        <taxon>Bacteroidota</taxon>
        <taxon>Bacteroidia</taxon>
        <taxon>Bacteroidales</taxon>
        <taxon>Candidatus Enterocola</taxon>
    </lineage>
</organism>
<feature type="chain" id="PRO_5039720756" description="Lipocalin-like domain-containing protein" evidence="1">
    <location>
        <begin position="22"/>
        <end position="158"/>
    </location>
</feature>